<gene>
    <name evidence="1" type="ORF">FHG89_31950</name>
</gene>
<name>A0A5C4QBH7_9ACTN</name>
<organism evidence="1 2">
    <name type="scientific">Micromonospora orduensis</name>
    <dbReference type="NCBI Taxonomy" id="1420891"/>
    <lineage>
        <taxon>Bacteria</taxon>
        <taxon>Bacillati</taxon>
        <taxon>Actinomycetota</taxon>
        <taxon>Actinomycetes</taxon>
        <taxon>Micromonosporales</taxon>
        <taxon>Micromonosporaceae</taxon>
        <taxon>Micromonospora</taxon>
    </lineage>
</organism>
<feature type="non-terminal residue" evidence="1">
    <location>
        <position position="72"/>
    </location>
</feature>
<keyword evidence="2" id="KW-1185">Reference proteome</keyword>
<evidence type="ECO:0000313" key="1">
    <source>
        <dbReference type="EMBL" id="TNH21275.1"/>
    </source>
</evidence>
<sequence>MLLLLGLTAAMSATALVIGLLGWAPDPPEPARPLTLGEGERLAAMRVTNLRDLRAGVRVTAGADAARTELVG</sequence>
<proteinExistence type="predicted"/>
<dbReference type="AlphaFoldDB" id="A0A5C4QBH7"/>
<reference evidence="1 2" key="1">
    <citation type="submission" date="2019-06" db="EMBL/GenBank/DDBJ databases">
        <title>Micromonospora ordensis sp. nov., isolated from deep marine sediment.</title>
        <authorList>
            <person name="Veyisoglu A."/>
            <person name="Carro L."/>
            <person name="Klenk H.-P."/>
            <person name="Sahin N."/>
        </authorList>
    </citation>
    <scope>NUCLEOTIDE SEQUENCE [LARGE SCALE GENOMIC DNA]</scope>
    <source>
        <strain evidence="1 2">S2509</strain>
    </source>
</reference>
<comment type="caution">
    <text evidence="1">The sequence shown here is derived from an EMBL/GenBank/DDBJ whole genome shotgun (WGS) entry which is preliminary data.</text>
</comment>
<dbReference type="Proteomes" id="UP000306145">
    <property type="component" value="Unassembled WGS sequence"/>
</dbReference>
<evidence type="ECO:0000313" key="2">
    <source>
        <dbReference type="Proteomes" id="UP000306145"/>
    </source>
</evidence>
<protein>
    <submittedName>
        <fullName evidence="1">Uncharacterized protein</fullName>
    </submittedName>
</protein>
<dbReference type="EMBL" id="VDFY01000306">
    <property type="protein sequence ID" value="TNH21275.1"/>
    <property type="molecule type" value="Genomic_DNA"/>
</dbReference>
<accession>A0A5C4QBH7</accession>